<geneLocation type="plasmid" evidence="2">
    <name>pNK6b DNA</name>
</geneLocation>
<evidence type="ECO:0000313" key="1">
    <source>
        <dbReference type="EMBL" id="BAR63235.1"/>
    </source>
</evidence>
<proteinExistence type="predicted"/>
<dbReference type="Proteomes" id="UP000063308">
    <property type="component" value="Plasmid pNK6b"/>
</dbReference>
<organism evidence="1 2">
    <name type="scientific">Bradyrhizobium diazoefficiens</name>
    <dbReference type="NCBI Taxonomy" id="1355477"/>
    <lineage>
        <taxon>Bacteria</taxon>
        <taxon>Pseudomonadati</taxon>
        <taxon>Pseudomonadota</taxon>
        <taxon>Alphaproteobacteria</taxon>
        <taxon>Hyphomicrobiales</taxon>
        <taxon>Nitrobacteraceae</taxon>
        <taxon>Bradyrhizobium</taxon>
    </lineage>
</organism>
<dbReference type="EMBL" id="AP014686">
    <property type="protein sequence ID" value="BAR63235.1"/>
    <property type="molecule type" value="Genomic_DNA"/>
</dbReference>
<dbReference type="AlphaFoldDB" id="A0A0E3VXT8"/>
<protein>
    <submittedName>
        <fullName evidence="1">Uncharacterized protein</fullName>
    </submittedName>
</protein>
<reference evidence="1 2" key="1">
    <citation type="submission" date="2014-11" db="EMBL/GenBank/DDBJ databases">
        <title>Symbiosis island explosion on the genome of extra-slow-growing strains of soybean bradyrhizobia with massive insertion sequences.</title>
        <authorList>
            <person name="Iida T."/>
            <person name="Minamisawa K."/>
        </authorList>
    </citation>
    <scope>NUCLEOTIDE SEQUENCE [LARGE SCALE GENOMIC DNA]</scope>
    <source>
        <strain evidence="1 2">NK6</strain>
        <plasmid evidence="2">pNK6b DNA</plasmid>
    </source>
</reference>
<name>A0A0E3VXT8_9BRAD</name>
<gene>
    <name evidence="1" type="ORF">NK6_b_41</name>
</gene>
<accession>A0A0E3VXT8</accession>
<keyword evidence="1" id="KW-0614">Plasmid</keyword>
<sequence>MQICNGALRMRGRLKNRPPVGAEYAQPGLKVRSMVRPRLEFGRDAEIGTKEAASELGDQLFPRSLGLVFVVTTEVSVQTVRSTCIVDAFMSENRIIARGVSETLQFWHLDGVATGRIECLRSAVPDRRAGIGEEAFCVLDALELIG</sequence>
<evidence type="ECO:0000313" key="2">
    <source>
        <dbReference type="Proteomes" id="UP000063308"/>
    </source>
</evidence>